<dbReference type="Proteomes" id="UP000535556">
    <property type="component" value="Unassembled WGS sequence"/>
</dbReference>
<comment type="caution">
    <text evidence="5">The sequence shown here is derived from an EMBL/GenBank/DDBJ whole genome shotgun (WGS) entry which is preliminary data.</text>
</comment>
<dbReference type="EMBL" id="AANCZP010000003">
    <property type="protein sequence ID" value="EDN8269973.1"/>
    <property type="molecule type" value="Genomic_DNA"/>
</dbReference>
<keyword evidence="1" id="KW-1133">Transmembrane helix</keyword>
<dbReference type="AlphaFoldDB" id="A0A3T1I5H7"/>
<keyword evidence="1" id="KW-0812">Transmembrane</keyword>
<sequence length="127" mass="14327">MKKRWIIVLGITVITIFGLGVKFYMDEEKLNKEMINVVFSDEAKRVFENGLKNLDAKALTGEGVINTYEIDKKSIKQNPMGGINVTLYVNENPELYVFFTLNNTDDKKMIDDGGGNSAKLEMLLEGK</sequence>
<accession>A0A3T1I5H7</accession>
<evidence type="ECO:0000313" key="8">
    <source>
        <dbReference type="Proteomes" id="UP000535556"/>
    </source>
</evidence>
<dbReference type="Proteomes" id="UP000840928">
    <property type="component" value="Unassembled WGS sequence"/>
</dbReference>
<dbReference type="Pfam" id="PF07006">
    <property type="entry name" value="DUF1310"/>
    <property type="match status" value="1"/>
</dbReference>
<dbReference type="EMBL" id="AABDDO010000003">
    <property type="protein sequence ID" value="EAG6763818.1"/>
    <property type="molecule type" value="Genomic_DNA"/>
</dbReference>
<gene>
    <name evidence="3" type="ORF">AF817_11350</name>
    <name evidence="2" type="ORF">DG57_01150</name>
    <name evidence="4" type="ORF">GT011_11535</name>
    <name evidence="5" type="ORF">GYU24_11710</name>
</gene>
<dbReference type="EMBL" id="AAAQJJ010000001">
    <property type="protein sequence ID" value="EAE0768428.1"/>
    <property type="molecule type" value="Genomic_DNA"/>
</dbReference>
<reference evidence="5" key="1">
    <citation type="journal article" date="2018" name="Genome Biol.">
        <title>SKESA: strategic k-mer extension for scrupulous assemblies.</title>
        <authorList>
            <person name="Souvorov A."/>
            <person name="Agarwala R."/>
            <person name="Lipman D.J."/>
        </authorList>
    </citation>
    <scope>NUCLEOTIDE SEQUENCE [LARGE SCALE GENOMIC DNA]</scope>
    <source>
        <strain evidence="5">CFIAFB20160038</strain>
    </source>
</reference>
<proteinExistence type="predicted"/>
<reference evidence="2 6" key="2">
    <citation type="submission" date="2018-06" db="EMBL/GenBank/DDBJ databases">
        <authorList>
            <consortium name="GenomeTrakr: Next Generation Sequencing Network for Food Pathogen Tracability"/>
        </authorList>
    </citation>
    <scope>NUCLEOTIDE SEQUENCE [LARGE SCALE GENOMIC DNA]</scope>
    <source>
        <strain evidence="2 6">CFSAN008016</strain>
        <strain evidence="4 7">FDA00015028</strain>
    </source>
</reference>
<evidence type="ECO:0000313" key="5">
    <source>
        <dbReference type="EMBL" id="HAB9176372.1"/>
    </source>
</evidence>
<name>A0A3T1I5H7_LISMN</name>
<evidence type="ECO:0000313" key="6">
    <source>
        <dbReference type="Proteomes" id="UP000388699"/>
    </source>
</evidence>
<dbReference type="Proteomes" id="UP000467247">
    <property type="component" value="Unassembled WGS sequence"/>
</dbReference>
<evidence type="ECO:0000313" key="7">
    <source>
        <dbReference type="Proteomes" id="UP000467247"/>
    </source>
</evidence>
<organism evidence="5">
    <name type="scientific">Listeria monocytogenes</name>
    <dbReference type="NCBI Taxonomy" id="1639"/>
    <lineage>
        <taxon>Bacteria</taxon>
        <taxon>Bacillati</taxon>
        <taxon>Bacillota</taxon>
        <taxon>Bacilli</taxon>
        <taxon>Bacillales</taxon>
        <taxon>Listeriaceae</taxon>
        <taxon>Listeria</taxon>
    </lineage>
</organism>
<dbReference type="EMBL" id="DAAIRR010000003">
    <property type="protein sequence ID" value="HAB9176372.1"/>
    <property type="molecule type" value="Genomic_DNA"/>
</dbReference>
<evidence type="ECO:0000313" key="4">
    <source>
        <dbReference type="EMBL" id="EDN8269973.1"/>
    </source>
</evidence>
<feature type="transmembrane region" description="Helical" evidence="1">
    <location>
        <begin position="6"/>
        <end position="25"/>
    </location>
</feature>
<reference evidence="5" key="4">
    <citation type="submission" date="2020-01" db="EMBL/GenBank/DDBJ databases">
        <authorList>
            <consortium name="NCBI Pathogen Detection Project"/>
        </authorList>
    </citation>
    <scope>NUCLEOTIDE SEQUENCE</scope>
    <source>
        <strain evidence="5">CFIAFB20160038</strain>
    </source>
</reference>
<dbReference type="Proteomes" id="UP000388699">
    <property type="component" value="Unassembled WGS sequence"/>
</dbReference>
<evidence type="ECO:0000313" key="3">
    <source>
        <dbReference type="EMBL" id="EAG6763818.1"/>
    </source>
</evidence>
<dbReference type="InterPro" id="IPR010738">
    <property type="entry name" value="DUF1310"/>
</dbReference>
<evidence type="ECO:0000256" key="1">
    <source>
        <dbReference type="SAM" id="Phobius"/>
    </source>
</evidence>
<evidence type="ECO:0000313" key="2">
    <source>
        <dbReference type="EMBL" id="EAE0768428.1"/>
    </source>
</evidence>
<keyword evidence="1" id="KW-0472">Membrane</keyword>
<protein>
    <submittedName>
        <fullName evidence="5">DUF1310 family protein</fullName>
    </submittedName>
</protein>
<reference evidence="3 8" key="3">
    <citation type="submission" date="2019-04" db="EMBL/GenBank/DDBJ databases">
        <authorList>
            <consortium name="GenomeTrakr network: Whole genome sequencing for foodborne pathogen traceback"/>
        </authorList>
    </citation>
    <scope>NUCLEOTIDE SEQUENCE [LARGE SCALE GENOMIC DNA]</scope>
    <source>
        <strain evidence="3 8">NRRL B-33244</strain>
    </source>
</reference>
<dbReference type="RefSeq" id="WP_039387261.1">
    <property type="nucleotide sequence ID" value="NZ_CP025560.1"/>
</dbReference>